<dbReference type="InterPro" id="IPR003439">
    <property type="entry name" value="ABC_transporter-like_ATP-bd"/>
</dbReference>
<dbReference type="Pfam" id="PF00664">
    <property type="entry name" value="ABC_membrane"/>
    <property type="match status" value="1"/>
</dbReference>
<keyword evidence="6 13" id="KW-0067">ATP-binding</keyword>
<dbReference type="GO" id="GO:0016887">
    <property type="term" value="F:ATP hydrolysis activity"/>
    <property type="evidence" value="ECO:0007669"/>
    <property type="project" value="InterPro"/>
</dbReference>
<keyword evidence="5" id="KW-0547">Nucleotide-binding</keyword>
<evidence type="ECO:0000256" key="3">
    <source>
        <dbReference type="ARBA" id="ARBA00022475"/>
    </source>
</evidence>
<dbReference type="GO" id="GO:0140359">
    <property type="term" value="F:ABC-type transporter activity"/>
    <property type="evidence" value="ECO:0007669"/>
    <property type="project" value="InterPro"/>
</dbReference>
<sequence length="479" mass="53749">MVIDLFFVFVFLAVMWFYSPALTWIVLATIPAYVILSVFITPILRHRLNDKFKHGAANTAFLTESITGIGTVKSMAVEPQMRRKLEDHLSSYVHASFRSQNLGNVANQIAGLINKLITLGIIWWGVHPVIDGNITVGQLIAFNMLAGRVSGPVLKLVQLWQEFQQAGISIDRLGDILNTPREPGFNPNRSRLPSLQGAVSLEHVKFRYRVDGPLILDEIELRIRPGEVIGIVGRSGSGKSTITKLIQRLYMPEAGRVLIDGVDLAMVDTVWLRRRIGVVLQENFLFNRSIRENIALVDPSIPMERVVAAAKMVGAHDFIAELSEGYDTLVGEQGSNLSGGQRQRLAIARALIDNPRILIFDEATSALDYESERLIQDNMARICRRRTVFIIAHRLSTVRACDRIIVMDKGRIVKQGSHDALLRQNGYYAKLHSYQDHQPRPKATKIKPAPQNMRFISSHPERAPFQVDRNASDKPKGEE</sequence>
<feature type="transmembrane region" description="Helical" evidence="10">
    <location>
        <begin position="6"/>
        <end position="39"/>
    </location>
</feature>
<evidence type="ECO:0000256" key="1">
    <source>
        <dbReference type="ARBA" id="ARBA00004651"/>
    </source>
</evidence>
<dbReference type="InterPro" id="IPR036640">
    <property type="entry name" value="ABC1_TM_sf"/>
</dbReference>
<proteinExistence type="predicted"/>
<dbReference type="EMBL" id="CAADFW010000069">
    <property type="protein sequence ID" value="VFK62103.1"/>
    <property type="molecule type" value="Genomic_DNA"/>
</dbReference>
<dbReference type="GO" id="GO:0005886">
    <property type="term" value="C:plasma membrane"/>
    <property type="evidence" value="ECO:0007669"/>
    <property type="project" value="UniProtKB-SubCell"/>
</dbReference>
<evidence type="ECO:0000259" key="11">
    <source>
        <dbReference type="PROSITE" id="PS50893"/>
    </source>
</evidence>
<protein>
    <submittedName>
        <fullName evidence="13">ATP-binding cassette, subfamily B, HlyB/CyaB</fullName>
    </submittedName>
</protein>
<dbReference type="FunFam" id="3.40.50.300:FF:000299">
    <property type="entry name" value="ABC transporter ATP-binding protein/permease"/>
    <property type="match status" value="1"/>
</dbReference>
<accession>A0A451A7U5</accession>
<evidence type="ECO:0000259" key="12">
    <source>
        <dbReference type="PROSITE" id="PS50929"/>
    </source>
</evidence>
<dbReference type="InterPro" id="IPR039421">
    <property type="entry name" value="Type_1_exporter"/>
</dbReference>
<dbReference type="PROSITE" id="PS50893">
    <property type="entry name" value="ABC_TRANSPORTER_2"/>
    <property type="match status" value="1"/>
</dbReference>
<keyword evidence="7 10" id="KW-1133">Transmembrane helix</keyword>
<dbReference type="Gene3D" id="1.20.1560.10">
    <property type="entry name" value="ABC transporter type 1, transmembrane domain"/>
    <property type="match status" value="1"/>
</dbReference>
<dbReference type="PANTHER" id="PTHR24221">
    <property type="entry name" value="ATP-BINDING CASSETTE SUB-FAMILY B"/>
    <property type="match status" value="1"/>
</dbReference>
<keyword evidence="8 10" id="KW-0472">Membrane</keyword>
<dbReference type="SMART" id="SM00382">
    <property type="entry name" value="AAA"/>
    <property type="match status" value="1"/>
</dbReference>
<evidence type="ECO:0000256" key="4">
    <source>
        <dbReference type="ARBA" id="ARBA00022692"/>
    </source>
</evidence>
<dbReference type="GO" id="GO:0034040">
    <property type="term" value="F:ATPase-coupled lipid transmembrane transporter activity"/>
    <property type="evidence" value="ECO:0007669"/>
    <property type="project" value="TreeGrafter"/>
</dbReference>
<evidence type="ECO:0000256" key="9">
    <source>
        <dbReference type="SAM" id="MobiDB-lite"/>
    </source>
</evidence>
<name>A0A451A7U5_9GAMM</name>
<dbReference type="PANTHER" id="PTHR24221:SF647">
    <property type="entry name" value="BLL6336 PROTEIN"/>
    <property type="match status" value="1"/>
</dbReference>
<evidence type="ECO:0000256" key="7">
    <source>
        <dbReference type="ARBA" id="ARBA00022989"/>
    </source>
</evidence>
<feature type="domain" description="ABC transmembrane type-1" evidence="12">
    <location>
        <begin position="1"/>
        <end position="165"/>
    </location>
</feature>
<dbReference type="InterPro" id="IPR027417">
    <property type="entry name" value="P-loop_NTPase"/>
</dbReference>
<evidence type="ECO:0000256" key="5">
    <source>
        <dbReference type="ARBA" id="ARBA00022741"/>
    </source>
</evidence>
<feature type="region of interest" description="Disordered" evidence="9">
    <location>
        <begin position="433"/>
        <end position="479"/>
    </location>
</feature>
<keyword evidence="4 10" id="KW-0812">Transmembrane</keyword>
<evidence type="ECO:0000313" key="13">
    <source>
        <dbReference type="EMBL" id="VFK62103.1"/>
    </source>
</evidence>
<comment type="subcellular location">
    <subcellularLocation>
        <location evidence="1">Cell membrane</location>
        <topology evidence="1">Multi-pass membrane protein</topology>
    </subcellularLocation>
</comment>
<evidence type="ECO:0000256" key="8">
    <source>
        <dbReference type="ARBA" id="ARBA00023136"/>
    </source>
</evidence>
<dbReference type="GO" id="GO:0005524">
    <property type="term" value="F:ATP binding"/>
    <property type="evidence" value="ECO:0007669"/>
    <property type="project" value="UniProtKB-KW"/>
</dbReference>
<evidence type="ECO:0000256" key="10">
    <source>
        <dbReference type="SAM" id="Phobius"/>
    </source>
</evidence>
<dbReference type="AlphaFoldDB" id="A0A451A7U5"/>
<keyword evidence="3" id="KW-1003">Cell membrane</keyword>
<dbReference type="InterPro" id="IPR011527">
    <property type="entry name" value="ABC1_TM_dom"/>
</dbReference>
<organism evidence="13">
    <name type="scientific">Candidatus Kentrum sp. TC</name>
    <dbReference type="NCBI Taxonomy" id="2126339"/>
    <lineage>
        <taxon>Bacteria</taxon>
        <taxon>Pseudomonadati</taxon>
        <taxon>Pseudomonadota</taxon>
        <taxon>Gammaproteobacteria</taxon>
        <taxon>Candidatus Kentrum</taxon>
    </lineage>
</organism>
<keyword evidence="2" id="KW-0813">Transport</keyword>
<reference evidence="13" key="1">
    <citation type="submission" date="2019-02" db="EMBL/GenBank/DDBJ databases">
        <authorList>
            <person name="Gruber-Vodicka R. H."/>
            <person name="Seah K. B. B."/>
        </authorList>
    </citation>
    <scope>NUCLEOTIDE SEQUENCE</scope>
    <source>
        <strain evidence="13">BECK_BZ126</strain>
    </source>
</reference>
<gene>
    <name evidence="13" type="ORF">BECKTC1821F_GA0114240_10699</name>
</gene>
<dbReference type="SUPFAM" id="SSF90123">
    <property type="entry name" value="ABC transporter transmembrane region"/>
    <property type="match status" value="1"/>
</dbReference>
<feature type="compositionally biased region" description="Basic and acidic residues" evidence="9">
    <location>
        <begin position="470"/>
        <end position="479"/>
    </location>
</feature>
<dbReference type="Gene3D" id="3.40.50.300">
    <property type="entry name" value="P-loop containing nucleotide triphosphate hydrolases"/>
    <property type="match status" value="1"/>
</dbReference>
<dbReference type="PROSITE" id="PS50929">
    <property type="entry name" value="ABC_TM1F"/>
    <property type="match status" value="1"/>
</dbReference>
<dbReference type="InterPro" id="IPR003593">
    <property type="entry name" value="AAA+_ATPase"/>
</dbReference>
<feature type="domain" description="ABC transporter" evidence="11">
    <location>
        <begin position="199"/>
        <end position="434"/>
    </location>
</feature>
<dbReference type="PROSITE" id="PS00211">
    <property type="entry name" value="ABC_TRANSPORTER_1"/>
    <property type="match status" value="1"/>
</dbReference>
<evidence type="ECO:0000256" key="2">
    <source>
        <dbReference type="ARBA" id="ARBA00022448"/>
    </source>
</evidence>
<dbReference type="InterPro" id="IPR017871">
    <property type="entry name" value="ABC_transporter-like_CS"/>
</dbReference>
<evidence type="ECO:0000256" key="6">
    <source>
        <dbReference type="ARBA" id="ARBA00022840"/>
    </source>
</evidence>
<dbReference type="Pfam" id="PF00005">
    <property type="entry name" value="ABC_tran"/>
    <property type="match status" value="1"/>
</dbReference>
<dbReference type="SUPFAM" id="SSF52540">
    <property type="entry name" value="P-loop containing nucleoside triphosphate hydrolases"/>
    <property type="match status" value="1"/>
</dbReference>